<sequence>MDKNNSHITYAIDNSKRLTLTIYKYLAEERNYIDEIVEMYLKQTDLEHLTSQLTYCIHELAGNACRANTKRSYFKDKQLNIEDSEHYNKGMENFKDEAFSNMDKYHETKKEHGLYIKFQIKKNDKSIDLSILNNVPLTEIEENRIKEKFELVKGFDNVAEAFTLLADSSEGQG</sequence>
<dbReference type="Proteomes" id="UP000323824">
    <property type="component" value="Chromosome"/>
</dbReference>
<evidence type="ECO:0000313" key="2">
    <source>
        <dbReference type="Proteomes" id="UP000323824"/>
    </source>
</evidence>
<dbReference type="AlphaFoldDB" id="A0A5C1QDW3"/>
<protein>
    <submittedName>
        <fullName evidence="1">Uncharacterized protein</fullName>
    </submittedName>
</protein>
<evidence type="ECO:0000313" key="1">
    <source>
        <dbReference type="EMBL" id="QEN05558.1"/>
    </source>
</evidence>
<organism evidence="1 2">
    <name type="scientific">Thiospirochaeta perfilievii</name>
    <dbReference type="NCBI Taxonomy" id="252967"/>
    <lineage>
        <taxon>Bacteria</taxon>
        <taxon>Pseudomonadati</taxon>
        <taxon>Spirochaetota</taxon>
        <taxon>Spirochaetia</taxon>
        <taxon>Spirochaetales</taxon>
        <taxon>Spirochaetaceae</taxon>
        <taxon>Thiospirochaeta</taxon>
    </lineage>
</organism>
<reference evidence="1 2" key="1">
    <citation type="submission" date="2019-02" db="EMBL/GenBank/DDBJ databases">
        <authorList>
            <person name="Fomenkov A."/>
            <person name="Dubinina G."/>
            <person name="Grabovich M."/>
            <person name="Vincze T."/>
            <person name="Roberts R.J."/>
        </authorList>
    </citation>
    <scope>NUCLEOTIDE SEQUENCE [LARGE SCALE GENOMIC DNA]</scope>
    <source>
        <strain evidence="1 2">P</strain>
    </source>
</reference>
<reference evidence="1 2" key="2">
    <citation type="submission" date="2019-09" db="EMBL/GenBank/DDBJ databases">
        <title>Complete Genome Sequence and Methylome Analysis of free living Spirochaetas.</title>
        <authorList>
            <person name="Leshcheva N."/>
            <person name="Mikheeva N."/>
        </authorList>
    </citation>
    <scope>NUCLEOTIDE SEQUENCE [LARGE SCALE GENOMIC DNA]</scope>
    <source>
        <strain evidence="1 2">P</strain>
    </source>
</reference>
<name>A0A5C1QDW3_9SPIO</name>
<dbReference type="OrthoDB" id="355331at2"/>
<keyword evidence="2" id="KW-1185">Reference proteome</keyword>
<dbReference type="KEGG" id="sper:EW093_12810"/>
<gene>
    <name evidence="1" type="ORF">EW093_12810</name>
</gene>
<proteinExistence type="predicted"/>
<dbReference type="EMBL" id="CP035807">
    <property type="protein sequence ID" value="QEN05558.1"/>
    <property type="molecule type" value="Genomic_DNA"/>
</dbReference>
<accession>A0A5C1QDW3</accession>
<dbReference type="RefSeq" id="WP_149568794.1">
    <property type="nucleotide sequence ID" value="NZ_CP035807.1"/>
</dbReference>